<keyword evidence="2" id="KW-0472">Membrane</keyword>
<feature type="region of interest" description="Disordered" evidence="1">
    <location>
        <begin position="29"/>
        <end position="64"/>
    </location>
</feature>
<evidence type="ECO:0000256" key="1">
    <source>
        <dbReference type="SAM" id="MobiDB-lite"/>
    </source>
</evidence>
<evidence type="ECO:0000259" key="3">
    <source>
        <dbReference type="Pfam" id="PF26527"/>
    </source>
</evidence>
<protein>
    <recommendedName>
        <fullName evidence="3">DUF8176 domain-containing protein</fullName>
    </recommendedName>
</protein>
<feature type="domain" description="DUF8176" evidence="3">
    <location>
        <begin position="106"/>
        <end position="223"/>
    </location>
</feature>
<keyword evidence="2" id="KW-0812">Transmembrane</keyword>
<dbReference type="Pfam" id="PF26527">
    <property type="entry name" value="DUF8176"/>
    <property type="match status" value="1"/>
</dbReference>
<dbReference type="Proteomes" id="UP000028488">
    <property type="component" value="Chromosome"/>
</dbReference>
<accession>A0A076EQF6</accession>
<evidence type="ECO:0000313" key="5">
    <source>
        <dbReference type="Proteomes" id="UP000028488"/>
    </source>
</evidence>
<reference evidence="4 5" key="1">
    <citation type="submission" date="2014-07" db="EMBL/GenBank/DDBJ databases">
        <title>Genome Sequence of Rhodococcus opacus Strain R7, a Biodegrader of Mono- and Polycyclic Aromatic Hydrocarbons.</title>
        <authorList>
            <person name="Di Gennaro P."/>
            <person name="Zampolli J."/>
            <person name="Presti I."/>
            <person name="Cappelletti M."/>
            <person name="D'Ursi P."/>
            <person name="Orro A."/>
            <person name="Mezzelani A."/>
            <person name="Milanesi L."/>
        </authorList>
    </citation>
    <scope>NUCLEOTIDE SEQUENCE [LARGE SCALE GENOMIC DNA]</scope>
    <source>
        <strain evidence="4 5">R7</strain>
    </source>
</reference>
<name>A0A076EQF6_RHOOP</name>
<proteinExistence type="predicted"/>
<dbReference type="InterPro" id="IPR058489">
    <property type="entry name" value="DUF8176"/>
</dbReference>
<evidence type="ECO:0000256" key="2">
    <source>
        <dbReference type="SAM" id="Phobius"/>
    </source>
</evidence>
<dbReference type="eggNOG" id="ENOG5033VEH">
    <property type="taxonomic scope" value="Bacteria"/>
</dbReference>
<feature type="transmembrane region" description="Helical" evidence="2">
    <location>
        <begin position="68"/>
        <end position="89"/>
    </location>
</feature>
<dbReference type="AlphaFoldDB" id="A0A076EQF6"/>
<dbReference type="EMBL" id="CP008947">
    <property type="protein sequence ID" value="AII07392.1"/>
    <property type="molecule type" value="Genomic_DNA"/>
</dbReference>
<evidence type="ECO:0000313" key="4">
    <source>
        <dbReference type="EMBL" id="AII07392.1"/>
    </source>
</evidence>
<sequence>MEDSTVTEPPNRAPLDRFSHWFPPFASAAVPGSTVPAAEPEQQPPAPTWLTADDEPDPAPPVRGNQRLVVAGAAAAVTAVIAGVVAVFASTSGDASGTPVAAADSGWCVESRDGSTVVGNGPGSTSDGVAAILAFDHAYYVARSGAKAREVVAPDAPLGSAETIQGGIDSVPEGTEHCLAITETEPGRYAVTLSELRPDRSTKKYEQVVTTADRDGRTYITSIGDAK</sequence>
<organism evidence="4 5">
    <name type="scientific">Rhodococcus opacus</name>
    <name type="common">Nocardia opaca</name>
    <dbReference type="NCBI Taxonomy" id="37919"/>
    <lineage>
        <taxon>Bacteria</taxon>
        <taxon>Bacillati</taxon>
        <taxon>Actinomycetota</taxon>
        <taxon>Actinomycetes</taxon>
        <taxon>Mycobacteriales</taxon>
        <taxon>Nocardiaceae</taxon>
        <taxon>Rhodococcus</taxon>
    </lineage>
</organism>
<gene>
    <name evidence="4" type="ORF">EP51_23135</name>
</gene>
<keyword evidence="2" id="KW-1133">Transmembrane helix</keyword>